<dbReference type="EMBL" id="BJHY01000001">
    <property type="protein sequence ID" value="GDY71051.1"/>
    <property type="molecule type" value="Genomic_DNA"/>
</dbReference>
<proteinExistence type="predicted"/>
<name>A0A4D4M9Q2_STRAX</name>
<organism evidence="2 5">
    <name type="scientific">Streptomyces avermitilis</name>
    <dbReference type="NCBI Taxonomy" id="33903"/>
    <lineage>
        <taxon>Bacteria</taxon>
        <taxon>Bacillati</taxon>
        <taxon>Actinomycetota</taxon>
        <taxon>Actinomycetes</taxon>
        <taxon>Kitasatosporales</taxon>
        <taxon>Streptomycetaceae</taxon>
        <taxon>Streptomyces</taxon>
    </lineage>
</organism>
<comment type="caution">
    <text evidence="2">The sequence shown here is derived from an EMBL/GenBank/DDBJ whole genome shotgun (WGS) entry which is preliminary data.</text>
</comment>
<evidence type="ECO:0000313" key="3">
    <source>
        <dbReference type="EMBL" id="GDY71051.1"/>
    </source>
</evidence>
<dbReference type="Proteomes" id="UP000302139">
    <property type="component" value="Unassembled WGS sequence"/>
</dbReference>
<feature type="compositionally biased region" description="Low complexity" evidence="1">
    <location>
        <begin position="1"/>
        <end position="14"/>
    </location>
</feature>
<evidence type="ECO:0000313" key="5">
    <source>
        <dbReference type="Proteomes" id="UP000302139"/>
    </source>
</evidence>
<dbReference type="AlphaFoldDB" id="A0A4D4M9Q2"/>
<evidence type="ECO:0000256" key="1">
    <source>
        <dbReference type="SAM" id="MobiDB-lite"/>
    </source>
</evidence>
<dbReference type="EMBL" id="BJHX01000001">
    <property type="protein sequence ID" value="GDY68573.1"/>
    <property type="molecule type" value="Genomic_DNA"/>
</dbReference>
<accession>A0A4D4M9Q2</accession>
<feature type="region of interest" description="Disordered" evidence="1">
    <location>
        <begin position="1"/>
        <end position="20"/>
    </location>
</feature>
<sequence length="233" mass="24239">MQARGAAGVNGAAAPRSRPPWDVGACGCGDAPSGQWGCAGQQESYLAGPPVPVARGGGQPPVLSGAAGQGGFPAPYARNKRGARAAAVSATTLYGDPRFFTDEGWRHRMLTATAAQNLPHSVVRMLPTVTSPGPHAGLRMVRAELRGALTVTDTAALVDAAEAVPGLVDERYERVCGRSSSAAKKLAAAFRISLARFSSAFSLCNAFSWADSCWTRHSKSVEIRLLRSGAFMA</sequence>
<reference evidence="2 5" key="2">
    <citation type="submission" date="2019-04" db="EMBL/GenBank/DDBJ databases">
        <title>Draft genome sequences of Streptomyces avermitilis NBRC 14893.</title>
        <authorList>
            <person name="Komaki H."/>
            <person name="Tamura T."/>
            <person name="Hosoyama A."/>
        </authorList>
    </citation>
    <scope>NUCLEOTIDE SEQUENCE [LARGE SCALE GENOMIC DNA]</scope>
    <source>
        <strain evidence="2 5">NBRC 14893</strain>
    </source>
</reference>
<protein>
    <submittedName>
        <fullName evidence="2">Uncharacterized protein</fullName>
    </submittedName>
</protein>
<reference evidence="3 4" key="1">
    <citation type="submission" date="2019-04" db="EMBL/GenBank/DDBJ databases">
        <title>Draft genome sequences of Streptomyces avermitilis ATCC 31267.</title>
        <authorList>
            <person name="Komaki H."/>
            <person name="Tamura T."/>
            <person name="Hosoyama A."/>
        </authorList>
    </citation>
    <scope>NUCLEOTIDE SEQUENCE [LARGE SCALE GENOMIC DNA]</scope>
    <source>
        <strain evidence="3 4">ATCC 31267</strain>
    </source>
</reference>
<evidence type="ECO:0000313" key="2">
    <source>
        <dbReference type="EMBL" id="GDY68573.1"/>
    </source>
</evidence>
<gene>
    <name evidence="2" type="ORF">SAV14893_079660</name>
    <name evidence="3" type="ORF">SAV31267_005360</name>
</gene>
<evidence type="ECO:0000313" key="4">
    <source>
        <dbReference type="Proteomes" id="UP000299211"/>
    </source>
</evidence>
<dbReference type="Proteomes" id="UP000299211">
    <property type="component" value="Unassembled WGS sequence"/>
</dbReference>